<proteinExistence type="predicted"/>
<feature type="compositionally biased region" description="Low complexity" evidence="1">
    <location>
        <begin position="51"/>
        <end position="74"/>
    </location>
</feature>
<reference evidence="2 3" key="1">
    <citation type="submission" date="2024-09" db="EMBL/GenBank/DDBJ databases">
        <title>The Natural Products Discovery Center: Release of the First 8490 Sequenced Strains for Exploring Actinobacteria Biosynthetic Diversity.</title>
        <authorList>
            <person name="Kalkreuter E."/>
            <person name="Kautsar S.A."/>
            <person name="Yang D."/>
            <person name="Bader C.D."/>
            <person name="Teijaro C.N."/>
            <person name="Fluegel L."/>
            <person name="Davis C.M."/>
            <person name="Simpson J.R."/>
            <person name="Lauterbach L."/>
            <person name="Steele A.D."/>
            <person name="Gui C."/>
            <person name="Meng S."/>
            <person name="Li G."/>
            <person name="Viehrig K."/>
            <person name="Ye F."/>
            <person name="Su P."/>
            <person name="Kiefer A.F."/>
            <person name="Nichols A."/>
            <person name="Cepeda A.J."/>
            <person name="Yan W."/>
            <person name="Fan B."/>
            <person name="Jiang Y."/>
            <person name="Adhikari A."/>
            <person name="Zheng C.-J."/>
            <person name="Schuster L."/>
            <person name="Cowan T.M."/>
            <person name="Smanski M.J."/>
            <person name="Chevrette M.G."/>
            <person name="De Carvalho L.P.S."/>
            <person name="Shen B."/>
        </authorList>
    </citation>
    <scope>NUCLEOTIDE SEQUENCE [LARGE SCALE GENOMIC DNA]</scope>
    <source>
        <strain evidence="2 3">NPDC058753</strain>
    </source>
</reference>
<evidence type="ECO:0000313" key="2">
    <source>
        <dbReference type="EMBL" id="MFE1351191.1"/>
    </source>
</evidence>
<feature type="compositionally biased region" description="Basic and acidic residues" evidence="1">
    <location>
        <begin position="1"/>
        <end position="31"/>
    </location>
</feature>
<dbReference type="EMBL" id="JBHYPX010000005">
    <property type="protein sequence ID" value="MFE1351191.1"/>
    <property type="molecule type" value="Genomic_DNA"/>
</dbReference>
<keyword evidence="3" id="KW-1185">Reference proteome</keyword>
<gene>
    <name evidence="2" type="ORF">ACFW6T_04295</name>
</gene>
<dbReference type="RefSeq" id="WP_380320559.1">
    <property type="nucleotide sequence ID" value="NZ_JBHYPW010000011.1"/>
</dbReference>
<dbReference type="Proteomes" id="UP001599542">
    <property type="component" value="Unassembled WGS sequence"/>
</dbReference>
<comment type="caution">
    <text evidence="2">The sequence shown here is derived from an EMBL/GenBank/DDBJ whole genome shotgun (WGS) entry which is preliminary data.</text>
</comment>
<name>A0ABW6GEM8_9ACTN</name>
<evidence type="ECO:0000256" key="1">
    <source>
        <dbReference type="SAM" id="MobiDB-lite"/>
    </source>
</evidence>
<accession>A0ABW6GEM8</accession>
<feature type="region of interest" description="Disordered" evidence="1">
    <location>
        <begin position="1"/>
        <end position="74"/>
    </location>
</feature>
<sequence length="74" mass="8065">MTARRDPAPEDQDPDRGQDRPDAEGDRRYGDRAAGVRPAREPDPDIHGPQEGYDATAEAADAAARRTGPAPERR</sequence>
<feature type="compositionally biased region" description="Basic and acidic residues" evidence="1">
    <location>
        <begin position="38"/>
        <end position="48"/>
    </location>
</feature>
<organism evidence="2 3">
    <name type="scientific">Kitasatospora phosalacinea</name>
    <dbReference type="NCBI Taxonomy" id="2065"/>
    <lineage>
        <taxon>Bacteria</taxon>
        <taxon>Bacillati</taxon>
        <taxon>Actinomycetota</taxon>
        <taxon>Actinomycetes</taxon>
        <taxon>Kitasatosporales</taxon>
        <taxon>Streptomycetaceae</taxon>
        <taxon>Kitasatospora</taxon>
    </lineage>
</organism>
<protein>
    <submittedName>
        <fullName evidence="2">Uncharacterized protein</fullName>
    </submittedName>
</protein>
<evidence type="ECO:0000313" key="3">
    <source>
        <dbReference type="Proteomes" id="UP001599542"/>
    </source>
</evidence>